<evidence type="ECO:0000313" key="2">
    <source>
        <dbReference type="EMBL" id="KPN32034.1"/>
    </source>
</evidence>
<protein>
    <submittedName>
        <fullName evidence="2">Major facilitator superfamily protein</fullName>
    </submittedName>
</protein>
<sequence length="423" mass="44065">MGDVGDGRGDGAAGDPGAADRGLIYRYYLYRITTSAGFYLPVSVLILRDKGYGLGFVGFAYAVYALGTLLSEIPTGYLGDRLGRRASLAIGCVLRVLVVGVYPFLPGKGAYLAIHLVWAAGRSFRSGTQDAWLYEILEARFDAGEFARIESRGRMARLTVSAGGAVVGSLLYGMDPSWPFLVNAGLATLGLPLLWTFPAVQGAGESSDGDHFGVGDAVTMLRAQVERPAIRWFVAYAALFHALFLVTRIYEQPAFEEIGVPVAGFGLLYAGFKLASAAAASTVGRLQAQFGVRGTFALLIPLYGVAYAGVLVMPALVVPVLFVNRGLSTITAPLRNQYLNDRLADVGRSTVLSGAAMAMALVGGVARVVAGAAADGLGAVALLGWSGVVIAPLGALLWVTKSPVRTSAPDGATARGSGSTATD</sequence>
<dbReference type="InterPro" id="IPR036259">
    <property type="entry name" value="MFS_trans_sf"/>
</dbReference>
<feature type="transmembrane region" description="Helical" evidence="1">
    <location>
        <begin position="229"/>
        <end position="250"/>
    </location>
</feature>
<dbReference type="PANTHER" id="PTHR23530:SF1">
    <property type="entry name" value="PERMEASE, MAJOR FACILITATOR SUPERFAMILY-RELATED"/>
    <property type="match status" value="1"/>
</dbReference>
<comment type="caution">
    <text evidence="2">The sequence shown here is derived from an EMBL/GenBank/DDBJ whole genome shotgun (WGS) entry which is preliminary data.</text>
</comment>
<dbReference type="EMBL" id="LGUC01000001">
    <property type="protein sequence ID" value="KPN32034.1"/>
    <property type="molecule type" value="Genomic_DNA"/>
</dbReference>
<dbReference type="STRING" id="699431.SY89_02791"/>
<dbReference type="PANTHER" id="PTHR23530">
    <property type="entry name" value="TRANSPORT PROTEIN-RELATED"/>
    <property type="match status" value="1"/>
</dbReference>
<dbReference type="Pfam" id="PF07690">
    <property type="entry name" value="MFS_1"/>
    <property type="match status" value="1"/>
</dbReference>
<feature type="transmembrane region" description="Helical" evidence="1">
    <location>
        <begin position="296"/>
        <end position="322"/>
    </location>
</feature>
<name>A0A0P7FXR8_9EURY</name>
<dbReference type="OrthoDB" id="85689at2157"/>
<organism evidence="2 3">
    <name type="scientific">Halolamina pelagica</name>
    <dbReference type="NCBI Taxonomy" id="699431"/>
    <lineage>
        <taxon>Archaea</taxon>
        <taxon>Methanobacteriati</taxon>
        <taxon>Methanobacteriota</taxon>
        <taxon>Stenosarchaea group</taxon>
        <taxon>Halobacteria</taxon>
        <taxon>Halobacteriales</taxon>
        <taxon>Haloferacaceae</taxon>
    </lineage>
</organism>
<dbReference type="InterPro" id="IPR011701">
    <property type="entry name" value="MFS"/>
</dbReference>
<accession>A0A0P7FXR8</accession>
<dbReference type="Proteomes" id="UP000050535">
    <property type="component" value="Unassembled WGS sequence"/>
</dbReference>
<reference evidence="3" key="1">
    <citation type="submission" date="2013-11" db="EMBL/GenBank/DDBJ databases">
        <authorList>
            <person name="Hoang H.T."/>
            <person name="Killian M.L."/>
            <person name="Madson D.M."/>
            <person name="Arruda P.H.E."/>
            <person name="Sun D."/>
            <person name="Schwartz K.J."/>
            <person name="Yoon K."/>
        </authorList>
    </citation>
    <scope>NUCLEOTIDE SEQUENCE [LARGE SCALE GENOMIC DNA]</scope>
    <source>
        <strain evidence="3">CDK2</strain>
    </source>
</reference>
<evidence type="ECO:0000313" key="3">
    <source>
        <dbReference type="Proteomes" id="UP000050535"/>
    </source>
</evidence>
<feature type="transmembrane region" description="Helical" evidence="1">
    <location>
        <begin position="28"/>
        <end position="47"/>
    </location>
</feature>
<feature type="transmembrane region" description="Helical" evidence="1">
    <location>
        <begin position="377"/>
        <end position="399"/>
    </location>
</feature>
<dbReference type="InterPro" id="IPR053160">
    <property type="entry name" value="MFS_DHA3_Transporter"/>
</dbReference>
<feature type="transmembrane region" description="Helical" evidence="1">
    <location>
        <begin position="54"/>
        <end position="74"/>
    </location>
</feature>
<keyword evidence="1" id="KW-0472">Membrane</keyword>
<proteinExistence type="predicted"/>
<keyword evidence="1" id="KW-1133">Transmembrane helix</keyword>
<dbReference type="RefSeq" id="WP_054584719.1">
    <property type="nucleotide sequence ID" value="NZ_LGUC01000001.1"/>
</dbReference>
<keyword evidence="1" id="KW-0812">Transmembrane</keyword>
<dbReference type="GO" id="GO:0022857">
    <property type="term" value="F:transmembrane transporter activity"/>
    <property type="evidence" value="ECO:0007669"/>
    <property type="project" value="InterPro"/>
</dbReference>
<feature type="transmembrane region" description="Helical" evidence="1">
    <location>
        <begin position="351"/>
        <end position="370"/>
    </location>
</feature>
<dbReference type="Gene3D" id="1.20.1250.20">
    <property type="entry name" value="MFS general substrate transporter like domains"/>
    <property type="match status" value="1"/>
</dbReference>
<gene>
    <name evidence="2" type="ORF">SY89_02791</name>
</gene>
<feature type="transmembrane region" description="Helical" evidence="1">
    <location>
        <begin position="262"/>
        <end position="284"/>
    </location>
</feature>
<evidence type="ECO:0000256" key="1">
    <source>
        <dbReference type="SAM" id="Phobius"/>
    </source>
</evidence>
<keyword evidence="3" id="KW-1185">Reference proteome</keyword>
<dbReference type="SUPFAM" id="SSF103473">
    <property type="entry name" value="MFS general substrate transporter"/>
    <property type="match status" value="1"/>
</dbReference>
<dbReference type="AlphaFoldDB" id="A0A0P7FXR8"/>